<dbReference type="PANTHER" id="PTHR43377">
    <property type="entry name" value="BILIVERDIN REDUCTASE A"/>
    <property type="match status" value="1"/>
</dbReference>
<evidence type="ECO:0000259" key="1">
    <source>
        <dbReference type="Pfam" id="PF01408"/>
    </source>
</evidence>
<evidence type="ECO:0000259" key="2">
    <source>
        <dbReference type="Pfam" id="PF22725"/>
    </source>
</evidence>
<dbReference type="SUPFAM" id="SSF55347">
    <property type="entry name" value="Glyceraldehyde-3-phosphate dehydrogenase-like, C-terminal domain"/>
    <property type="match status" value="1"/>
</dbReference>
<dbReference type="PANTHER" id="PTHR43377:SF1">
    <property type="entry name" value="BILIVERDIN REDUCTASE A"/>
    <property type="match status" value="1"/>
</dbReference>
<dbReference type="InterPro" id="IPR055170">
    <property type="entry name" value="GFO_IDH_MocA-like_dom"/>
</dbReference>
<dbReference type="Pfam" id="PF01408">
    <property type="entry name" value="GFO_IDH_MocA"/>
    <property type="match status" value="1"/>
</dbReference>
<accession>A0A9X0QBT9</accession>
<dbReference type="InterPro" id="IPR036291">
    <property type="entry name" value="NAD(P)-bd_dom_sf"/>
</dbReference>
<evidence type="ECO:0000313" key="3">
    <source>
        <dbReference type="EMBL" id="MBB5327364.1"/>
    </source>
</evidence>
<feature type="domain" description="Gfo/Idh/MocA-like oxidoreductase N-terminal" evidence="1">
    <location>
        <begin position="7"/>
        <end position="130"/>
    </location>
</feature>
<gene>
    <name evidence="3" type="ORF">HDF14_000969</name>
</gene>
<dbReference type="Pfam" id="PF22725">
    <property type="entry name" value="GFO_IDH_MocA_C3"/>
    <property type="match status" value="1"/>
</dbReference>
<dbReference type="InterPro" id="IPR051450">
    <property type="entry name" value="Gfo/Idh/MocA_Oxidoreductases"/>
</dbReference>
<dbReference type="RefSeq" id="WP_183974010.1">
    <property type="nucleotide sequence ID" value="NZ_JACHEB010000002.1"/>
</dbReference>
<dbReference type="Gene3D" id="3.40.50.720">
    <property type="entry name" value="NAD(P)-binding Rossmann-like Domain"/>
    <property type="match status" value="1"/>
</dbReference>
<dbReference type="InterPro" id="IPR000683">
    <property type="entry name" value="Gfo/Idh/MocA-like_OxRdtase_N"/>
</dbReference>
<comment type="caution">
    <text evidence="3">The sequence shown here is derived from an EMBL/GenBank/DDBJ whole genome shotgun (WGS) entry which is preliminary data.</text>
</comment>
<dbReference type="SUPFAM" id="SSF51735">
    <property type="entry name" value="NAD(P)-binding Rossmann-fold domains"/>
    <property type="match status" value="1"/>
</dbReference>
<dbReference type="AlphaFoldDB" id="A0A9X0QBT9"/>
<dbReference type="Proteomes" id="UP000535182">
    <property type="component" value="Unassembled WGS sequence"/>
</dbReference>
<organism evidence="3 4">
    <name type="scientific">Tunturiibacter gelidiferens</name>
    <dbReference type="NCBI Taxonomy" id="3069689"/>
    <lineage>
        <taxon>Bacteria</taxon>
        <taxon>Pseudomonadati</taxon>
        <taxon>Acidobacteriota</taxon>
        <taxon>Terriglobia</taxon>
        <taxon>Terriglobales</taxon>
        <taxon>Acidobacteriaceae</taxon>
        <taxon>Tunturiibacter</taxon>
    </lineage>
</organism>
<dbReference type="EMBL" id="JACHEB010000002">
    <property type="protein sequence ID" value="MBB5327364.1"/>
    <property type="molecule type" value="Genomic_DNA"/>
</dbReference>
<protein>
    <submittedName>
        <fullName evidence="3">Dehydrogenase</fullName>
    </submittedName>
</protein>
<feature type="domain" description="GFO/IDH/MocA-like oxidoreductase" evidence="2">
    <location>
        <begin position="159"/>
        <end position="229"/>
    </location>
</feature>
<dbReference type="Gene3D" id="3.30.360.10">
    <property type="entry name" value="Dihydrodipicolinate Reductase, domain 2"/>
    <property type="match status" value="1"/>
</dbReference>
<sequence>MAGTRALRVAVVGAGAFGRNHLRVLRELQQAGQAVELVGVVDRDPVAVAAASERFGVPGFETIEACLTAVGGLDAASVCVPTVHHASAAAPLLAAGVDLLIEKPLAASLADADLILELARKHGRVVQVGHLERFNPAVTAAQQHLHKPMFFEAHRLSIFTPRSLDVDVVLDLMIHDLDIVLSLVASPVREVRAVGLPVLSRKVDIANVRVAFENGCIANFTASRVSTERVRKLRFFQPHQYLSLDFARQDLLMIDVTAAAGMDPAMLAALAEKAQQGGAHPSAGLSLKKVVVELGEPLRLEIESFLKAVRERTRPVVSGEDGRAALALALEINEAIAVHAERAGLRDFM</sequence>
<evidence type="ECO:0000313" key="4">
    <source>
        <dbReference type="Proteomes" id="UP000535182"/>
    </source>
</evidence>
<dbReference type="GO" id="GO:0000166">
    <property type="term" value="F:nucleotide binding"/>
    <property type="evidence" value="ECO:0007669"/>
    <property type="project" value="InterPro"/>
</dbReference>
<reference evidence="3 4" key="1">
    <citation type="submission" date="2020-08" db="EMBL/GenBank/DDBJ databases">
        <title>Genomic Encyclopedia of Type Strains, Phase IV (KMG-V): Genome sequencing to study the core and pangenomes of soil and plant-associated prokaryotes.</title>
        <authorList>
            <person name="Whitman W."/>
        </authorList>
    </citation>
    <scope>NUCLEOTIDE SEQUENCE [LARGE SCALE GENOMIC DNA]</scope>
    <source>
        <strain evidence="3 4">X5P2</strain>
    </source>
</reference>
<name>A0A9X0QBT9_9BACT</name>
<keyword evidence="4" id="KW-1185">Reference proteome</keyword>
<proteinExistence type="predicted"/>